<dbReference type="Ensembl" id="ENSGALT00010070982.1">
    <property type="protein sequence ID" value="ENSGALP00010043673.1"/>
    <property type="gene ID" value="ENSGALG00010029351.1"/>
</dbReference>
<dbReference type="Proteomes" id="UP000000539">
    <property type="component" value="Chromosome 18"/>
</dbReference>
<dbReference type="GO" id="GO:0015709">
    <property type="term" value="P:thiosulfate transport"/>
    <property type="evidence" value="ECO:0000318"/>
    <property type="project" value="GO_Central"/>
</dbReference>
<evidence type="ECO:0000256" key="6">
    <source>
        <dbReference type="ARBA" id="ARBA00022989"/>
    </source>
</evidence>
<dbReference type="GO" id="GO:0015117">
    <property type="term" value="F:thiosulfate transmembrane transporter activity"/>
    <property type="evidence" value="ECO:0000318"/>
    <property type="project" value="GO_Central"/>
</dbReference>
<dbReference type="PANTHER" id="PTHR45618">
    <property type="entry name" value="MITOCHONDRIAL DICARBOXYLATE CARRIER-RELATED"/>
    <property type="match status" value="1"/>
</dbReference>
<dbReference type="InterPro" id="IPR018108">
    <property type="entry name" value="MCP_transmembrane"/>
</dbReference>
<evidence type="ECO:0000256" key="3">
    <source>
        <dbReference type="ARBA" id="ARBA00022448"/>
    </source>
</evidence>
<dbReference type="GO" id="GO:0016020">
    <property type="term" value="C:membrane"/>
    <property type="evidence" value="ECO:0007669"/>
    <property type="project" value="UniProtKB-SubCell"/>
</dbReference>
<dbReference type="InterPro" id="IPR023395">
    <property type="entry name" value="MCP_dom_sf"/>
</dbReference>
<comment type="similarity">
    <text evidence="2">Belongs to the mitochondrial carrier (TC 2.A.29) family.</text>
</comment>
<feature type="compositionally biased region" description="Pro residues" evidence="9">
    <location>
        <begin position="440"/>
        <end position="458"/>
    </location>
</feature>
<dbReference type="GO" id="GO:0015131">
    <property type="term" value="F:oxaloacetate transmembrane transporter activity"/>
    <property type="evidence" value="ECO:0000318"/>
    <property type="project" value="GO_Central"/>
</dbReference>
<protein>
    <submittedName>
        <fullName evidence="10">Solute carrier family 25 member 10</fullName>
    </submittedName>
</protein>
<dbReference type="GO" id="GO:0071422">
    <property type="term" value="P:succinate transmembrane transport"/>
    <property type="evidence" value="ECO:0000318"/>
    <property type="project" value="GO_Central"/>
</dbReference>
<comment type="subcellular location">
    <subcellularLocation>
        <location evidence="1">Membrane</location>
        <topology evidence="1">Multi-pass membrane protein</topology>
    </subcellularLocation>
</comment>
<reference evidence="10" key="2">
    <citation type="submission" date="2025-08" db="UniProtKB">
        <authorList>
            <consortium name="Ensembl"/>
        </authorList>
    </citation>
    <scope>IDENTIFICATION</scope>
    <source>
        <strain evidence="10">broiler</strain>
    </source>
</reference>
<dbReference type="GeneTree" id="ENSGT00940000156783"/>
<dbReference type="Pfam" id="PF00153">
    <property type="entry name" value="Mito_carr"/>
    <property type="match status" value="1"/>
</dbReference>
<keyword evidence="3" id="KW-0813">Transport</keyword>
<dbReference type="AlphaFoldDB" id="A0A8V1AJQ4"/>
<evidence type="ECO:0000256" key="8">
    <source>
        <dbReference type="PROSITE-ProRule" id="PRU00282"/>
    </source>
</evidence>
<organism evidence="10 11">
    <name type="scientific">Gallus gallus</name>
    <name type="common">Chicken</name>
    <dbReference type="NCBI Taxonomy" id="9031"/>
    <lineage>
        <taxon>Eukaryota</taxon>
        <taxon>Metazoa</taxon>
        <taxon>Chordata</taxon>
        <taxon>Craniata</taxon>
        <taxon>Vertebrata</taxon>
        <taxon>Euteleostomi</taxon>
        <taxon>Archelosauria</taxon>
        <taxon>Archosauria</taxon>
        <taxon>Dinosauria</taxon>
        <taxon>Saurischia</taxon>
        <taxon>Theropoda</taxon>
        <taxon>Coelurosauria</taxon>
        <taxon>Aves</taxon>
        <taxon>Neognathae</taxon>
        <taxon>Galloanserae</taxon>
        <taxon>Galliformes</taxon>
        <taxon>Phasianidae</taxon>
        <taxon>Phasianinae</taxon>
        <taxon>Gallus</taxon>
    </lineage>
</organism>
<evidence type="ECO:0000256" key="4">
    <source>
        <dbReference type="ARBA" id="ARBA00022692"/>
    </source>
</evidence>
<dbReference type="InterPro" id="IPR050391">
    <property type="entry name" value="Mito_Metabolite_Transporter"/>
</dbReference>
<accession>A0A8V1AJQ4</accession>
<evidence type="ECO:0007829" key="12">
    <source>
        <dbReference type="PeptideAtlas" id="A0A8V1AJQ4"/>
    </source>
</evidence>
<keyword evidence="7 8" id="KW-0472">Membrane</keyword>
<evidence type="ECO:0000313" key="11">
    <source>
        <dbReference type="Proteomes" id="UP000000539"/>
    </source>
</evidence>
<evidence type="ECO:0000256" key="2">
    <source>
        <dbReference type="ARBA" id="ARBA00006375"/>
    </source>
</evidence>
<dbReference type="SUPFAM" id="SSF103506">
    <property type="entry name" value="Mitochondrial carrier"/>
    <property type="match status" value="1"/>
</dbReference>
<dbReference type="Gene3D" id="1.50.40.10">
    <property type="entry name" value="Mitochondrial carrier domain"/>
    <property type="match status" value="1"/>
</dbReference>
<dbReference type="GO" id="GO:0015116">
    <property type="term" value="F:sulfate transmembrane transporter activity"/>
    <property type="evidence" value="ECO:0000318"/>
    <property type="project" value="GO_Central"/>
</dbReference>
<dbReference type="GO" id="GO:0035435">
    <property type="term" value="P:phosphate ion transmembrane transport"/>
    <property type="evidence" value="ECO:0000318"/>
    <property type="project" value="GO_Central"/>
</dbReference>
<dbReference type="GO" id="GO:0015141">
    <property type="term" value="F:succinate transmembrane transporter activity"/>
    <property type="evidence" value="ECO:0000318"/>
    <property type="project" value="GO_Central"/>
</dbReference>
<dbReference type="PROSITE" id="PS50920">
    <property type="entry name" value="SOLCAR"/>
    <property type="match status" value="1"/>
</dbReference>
<feature type="compositionally biased region" description="Low complexity" evidence="9">
    <location>
        <begin position="489"/>
        <end position="502"/>
    </location>
</feature>
<evidence type="ECO:0000256" key="7">
    <source>
        <dbReference type="ARBA" id="ARBA00023136"/>
    </source>
</evidence>
<feature type="region of interest" description="Disordered" evidence="9">
    <location>
        <begin position="411"/>
        <end position="458"/>
    </location>
</feature>
<keyword evidence="5" id="KW-0677">Repeat</keyword>
<dbReference type="GO" id="GO:0015140">
    <property type="term" value="F:malate transmembrane transporter activity"/>
    <property type="evidence" value="ECO:0000318"/>
    <property type="project" value="GO_Central"/>
</dbReference>
<dbReference type="GO" id="GO:0015729">
    <property type="term" value="P:oxaloacetate transport"/>
    <property type="evidence" value="ECO:0000318"/>
    <property type="project" value="GO_Central"/>
</dbReference>
<sequence>MAHLEHTMALPWAVLLQPFNSCSHMGGAVLSAPPPAPPSMCSWAAPGKVPSAPQMRAARSRGSSRGAEELQELPAVGQCPDTTRCPPQVHLQTQQEVKMRMMGMALRVVRTDGVLALYNGLSASLCRQMTYSLTRFAIYETARDHLGRGSQGPPPFYQKVLLGAVGGFTGGFVGTPADMVNVRSVLPVLLCCSPSSRCLSCPAPLQSQQVLVGISSSGRTRAALVGRPQAGPWKAAACPLGRSCSPEQSPAQCCRGTGVSPTTATHKDVTPPCSALQDAERCQAAGPPAAELFPCPGWHVPRPAGRGLEEAVLRSNDGIQPRGPGHCGAGRMCHIPVPAHGCAEDAPHELPGRVPGCRALCHGDCQARPARLLQGLCSRCHSPHSSHRPYLCLPGTAAKILWDQSDHLSGRAGPCSLGPQNPPRPWAVPSSHPRTRGRPVPAPIPHPPPFSAPPLPPGRPWASSPLHCTFPCRGSALSPTGWPQPGPGAQPRASAWAQPAAGGADGGCFAVPGLQPGPVQGSTACTGLPPLRRQHGWTWSRGGGGLGTREPSPLSASVLLYSAVPVQPPTVSLPSPPFLLSQNSPAPSGCWALQGLCLIPMIEKGRGGGAWGGRRAVL</sequence>
<feature type="repeat" description="Solcar" evidence="8">
    <location>
        <begin position="55"/>
        <end position="145"/>
    </location>
</feature>
<keyword evidence="12" id="KW-1267">Proteomics identification</keyword>
<gene>
    <name evidence="10" type="primary">SLC25A10</name>
</gene>
<reference evidence="10" key="1">
    <citation type="submission" date="2020-11" db="EMBL/GenBank/DDBJ databases">
        <title>Gallus gallus (Chicken) genome, bGalGal1, GRCg7b, maternal haplotype autosomes + Z &amp; W.</title>
        <authorList>
            <person name="Warren W."/>
            <person name="Formenti G."/>
            <person name="Fedrigo O."/>
            <person name="Haase B."/>
            <person name="Mountcastle J."/>
            <person name="Balacco J."/>
            <person name="Tracey A."/>
            <person name="Schneider V."/>
            <person name="Okimoto R."/>
            <person name="Cheng H."/>
            <person name="Hawken R."/>
            <person name="Howe K."/>
            <person name="Jarvis E.D."/>
        </authorList>
    </citation>
    <scope>NUCLEOTIDE SEQUENCE [LARGE SCALE GENOMIC DNA]</scope>
    <source>
        <strain evidence="10">Broiler</strain>
    </source>
</reference>
<keyword evidence="11" id="KW-1185">Reference proteome</keyword>
<reference evidence="10" key="3">
    <citation type="submission" date="2025-09" db="UniProtKB">
        <authorList>
            <consortium name="Ensembl"/>
        </authorList>
    </citation>
    <scope>IDENTIFICATION</scope>
    <source>
        <strain evidence="10">broiler</strain>
    </source>
</reference>
<name>A0A8V1AJQ4_CHICK</name>
<dbReference type="OrthoDB" id="448427at2759"/>
<feature type="region of interest" description="Disordered" evidence="9">
    <location>
        <begin position="478"/>
        <end position="502"/>
    </location>
</feature>
<evidence type="ECO:0000313" key="10">
    <source>
        <dbReference type="Ensembl" id="ENSGALP00010043673.1"/>
    </source>
</evidence>
<keyword evidence="6" id="KW-1133">Transmembrane helix</keyword>
<evidence type="ECO:0000256" key="9">
    <source>
        <dbReference type="SAM" id="MobiDB-lite"/>
    </source>
</evidence>
<dbReference type="GO" id="GO:1902358">
    <property type="term" value="P:sulfate transmembrane transport"/>
    <property type="evidence" value="ECO:0000318"/>
    <property type="project" value="GO_Central"/>
</dbReference>
<keyword evidence="4 8" id="KW-0812">Transmembrane</keyword>
<dbReference type="FunCoup" id="A0A8V1AJQ4">
    <property type="interactions" value="15"/>
</dbReference>
<dbReference type="GO" id="GO:0071423">
    <property type="term" value="P:malate transmembrane transport"/>
    <property type="evidence" value="ECO:0000318"/>
    <property type="project" value="GO_Central"/>
</dbReference>
<dbReference type="GlyGen" id="A0A8V1AJQ4">
    <property type="glycosylation" value="1 site"/>
</dbReference>
<proteinExistence type="evidence at protein level"/>
<evidence type="ECO:0000256" key="5">
    <source>
        <dbReference type="ARBA" id="ARBA00022737"/>
    </source>
</evidence>
<evidence type="ECO:0000256" key="1">
    <source>
        <dbReference type="ARBA" id="ARBA00004141"/>
    </source>
</evidence>